<comment type="caution">
    <text evidence="1">The sequence shown here is derived from an EMBL/GenBank/DDBJ whole genome shotgun (WGS) entry which is preliminary data.</text>
</comment>
<reference evidence="1 2" key="1">
    <citation type="submission" date="2016-02" db="EMBL/GenBank/DDBJ databases">
        <authorList>
            <person name="Wen L."/>
            <person name="He K."/>
            <person name="Yang H."/>
        </authorList>
    </citation>
    <scope>NUCLEOTIDE SEQUENCE [LARGE SCALE GENOMIC DNA]</scope>
    <source>
        <strain evidence="1 2">CV41</strain>
    </source>
</reference>
<dbReference type="EMBL" id="LSZP01000056">
    <property type="protein sequence ID" value="KXU34419.1"/>
    <property type="molecule type" value="Genomic_DNA"/>
</dbReference>
<dbReference type="AlphaFoldDB" id="A0A139SIP7"/>
<gene>
    <name evidence="1" type="ORF">AXK12_00455</name>
</gene>
<proteinExistence type="predicted"/>
<evidence type="ECO:0000313" key="1">
    <source>
        <dbReference type="EMBL" id="KXU34419.1"/>
    </source>
</evidence>
<sequence length="105" mass="11854">MTTTIPNSPLPGLRLSTDNPNHHLWNNHGTWFLHYTTHPTPFTKERIRRSLGTKSLETARERRDVFFAQLAREVAIRRGGCSTQNFGNVAHCAIALHHAAEEQAA</sequence>
<keyword evidence="2" id="KW-1185">Reference proteome</keyword>
<dbReference type="Proteomes" id="UP000071392">
    <property type="component" value="Unassembled WGS sequence"/>
</dbReference>
<dbReference type="RefSeq" id="WP_068712903.1">
    <property type="nucleotide sequence ID" value="NZ_LSZP01000056.1"/>
</dbReference>
<protein>
    <submittedName>
        <fullName evidence="1">Uncharacterized protein</fullName>
    </submittedName>
</protein>
<accession>A0A139SIP7</accession>
<name>A0A139SIP7_9BACT</name>
<evidence type="ECO:0000313" key="2">
    <source>
        <dbReference type="Proteomes" id="UP000071392"/>
    </source>
</evidence>
<organism evidence="1 2">
    <name type="scientific">Cephaloticoccus capnophilus</name>
    <dbReference type="NCBI Taxonomy" id="1548208"/>
    <lineage>
        <taxon>Bacteria</taxon>
        <taxon>Pseudomonadati</taxon>
        <taxon>Verrucomicrobiota</taxon>
        <taxon>Opitutia</taxon>
        <taxon>Opitutales</taxon>
        <taxon>Opitutaceae</taxon>
        <taxon>Cephaloticoccus</taxon>
    </lineage>
</organism>